<evidence type="ECO:0000259" key="8">
    <source>
        <dbReference type="Pfam" id="PF01490"/>
    </source>
</evidence>
<dbReference type="SUPFAM" id="SSF53098">
    <property type="entry name" value="Ribonuclease H-like"/>
    <property type="match status" value="1"/>
</dbReference>
<reference evidence="10 11" key="1">
    <citation type="journal article" date="2023" name="bioRxiv">
        <title>Genome report: Whole genome sequence and annotation of Penstemon davidsonii.</title>
        <authorList>
            <person name="Ostevik K.L."/>
            <person name="Alabady M."/>
            <person name="Zhang M."/>
            <person name="Rausher M.D."/>
        </authorList>
    </citation>
    <scope>NUCLEOTIDE SEQUENCE [LARGE SCALE GENOMIC DNA]</scope>
    <source>
        <strain evidence="10">DNT005</strain>
        <tissue evidence="10">Whole leaf</tissue>
    </source>
</reference>
<feature type="domain" description="Amino acid transporter transmembrane" evidence="8">
    <location>
        <begin position="37"/>
        <end position="385"/>
    </location>
</feature>
<feature type="transmembrane region" description="Helical" evidence="7">
    <location>
        <begin position="319"/>
        <end position="339"/>
    </location>
</feature>
<feature type="transmembrane region" description="Helical" evidence="7">
    <location>
        <begin position="174"/>
        <end position="195"/>
    </location>
</feature>
<feature type="transmembrane region" description="Helical" evidence="7">
    <location>
        <begin position="127"/>
        <end position="153"/>
    </location>
</feature>
<feature type="transmembrane region" description="Helical" evidence="7">
    <location>
        <begin position="1081"/>
        <end position="1098"/>
    </location>
</feature>
<evidence type="ECO:0000256" key="4">
    <source>
        <dbReference type="ARBA" id="ARBA00022970"/>
    </source>
</evidence>
<dbReference type="Gene3D" id="3.30.420.10">
    <property type="entry name" value="Ribonuclease H-like superfamily/Ribonuclease H"/>
    <property type="match status" value="1"/>
</dbReference>
<dbReference type="Pfam" id="PF13456">
    <property type="entry name" value="RVT_3"/>
    <property type="match status" value="1"/>
</dbReference>
<feature type="transmembrane region" description="Helical" evidence="7">
    <location>
        <begin position="925"/>
        <end position="944"/>
    </location>
</feature>
<feature type="transmembrane region" description="Helical" evidence="7">
    <location>
        <begin position="950"/>
        <end position="971"/>
    </location>
</feature>
<proteinExistence type="predicted"/>
<dbReference type="Proteomes" id="UP001291926">
    <property type="component" value="Unassembled WGS sequence"/>
</dbReference>
<dbReference type="InterPro" id="IPR012337">
    <property type="entry name" value="RNaseH-like_sf"/>
</dbReference>
<feature type="transmembrane region" description="Helical" evidence="7">
    <location>
        <begin position="1104"/>
        <end position="1130"/>
    </location>
</feature>
<feature type="transmembrane region" description="Helical" evidence="7">
    <location>
        <begin position="1322"/>
        <end position="1342"/>
    </location>
</feature>
<dbReference type="InterPro" id="IPR036397">
    <property type="entry name" value="RNaseH_sf"/>
</dbReference>
<keyword evidence="2" id="KW-0813">Transport</keyword>
<feature type="domain" description="RNase H type-1" evidence="9">
    <location>
        <begin position="439"/>
        <end position="518"/>
    </location>
</feature>
<evidence type="ECO:0000256" key="6">
    <source>
        <dbReference type="ARBA" id="ARBA00023136"/>
    </source>
</evidence>
<evidence type="ECO:0000256" key="5">
    <source>
        <dbReference type="ARBA" id="ARBA00022989"/>
    </source>
</evidence>
<evidence type="ECO:0000313" key="11">
    <source>
        <dbReference type="Proteomes" id="UP001291926"/>
    </source>
</evidence>
<evidence type="ECO:0000256" key="1">
    <source>
        <dbReference type="ARBA" id="ARBA00004370"/>
    </source>
</evidence>
<feature type="transmembrane region" description="Helical" evidence="7">
    <location>
        <begin position="1041"/>
        <end position="1060"/>
    </location>
</feature>
<feature type="transmembrane region" description="Helical" evidence="7">
    <location>
        <begin position="680"/>
        <end position="705"/>
    </location>
</feature>
<feature type="non-terminal residue" evidence="10">
    <location>
        <position position="1357"/>
    </location>
</feature>
<keyword evidence="3 7" id="KW-0812">Transmembrane</keyword>
<comment type="caution">
    <text evidence="10">The sequence shown here is derived from an EMBL/GenBank/DDBJ whole genome shotgun (WGS) entry which is preliminary data.</text>
</comment>
<evidence type="ECO:0000259" key="9">
    <source>
        <dbReference type="Pfam" id="PF13456"/>
    </source>
</evidence>
<evidence type="ECO:0008006" key="12">
    <source>
        <dbReference type="Google" id="ProtNLM"/>
    </source>
</evidence>
<gene>
    <name evidence="10" type="ORF">RD792_007328</name>
</gene>
<dbReference type="Pfam" id="PF01490">
    <property type="entry name" value="Aa_trans"/>
    <property type="match status" value="3"/>
</dbReference>
<feature type="domain" description="Amino acid transporter transmembrane" evidence="8">
    <location>
        <begin position="524"/>
        <end position="942"/>
    </location>
</feature>
<protein>
    <recommendedName>
        <fullName evidence="12">Amino acid permease 7</fullName>
    </recommendedName>
</protein>
<name>A0ABR0D6T8_9LAMI</name>
<feature type="transmembrane region" description="Helical" evidence="7">
    <location>
        <begin position="559"/>
        <end position="580"/>
    </location>
</feature>
<dbReference type="CDD" id="cd06222">
    <property type="entry name" value="RNase_H_like"/>
    <property type="match status" value="1"/>
</dbReference>
<feature type="transmembrane region" description="Helical" evidence="7">
    <location>
        <begin position="807"/>
        <end position="828"/>
    </location>
</feature>
<feature type="transmembrane region" description="Helical" evidence="7">
    <location>
        <begin position="867"/>
        <end position="887"/>
    </location>
</feature>
<feature type="transmembrane region" description="Helical" evidence="7">
    <location>
        <begin position="64"/>
        <end position="83"/>
    </location>
</feature>
<feature type="transmembrane region" description="Helical" evidence="7">
    <location>
        <begin position="978"/>
        <end position="1000"/>
    </location>
</feature>
<evidence type="ECO:0000256" key="2">
    <source>
        <dbReference type="ARBA" id="ARBA00022448"/>
    </source>
</evidence>
<feature type="transmembrane region" description="Helical" evidence="7">
    <location>
        <begin position="526"/>
        <end position="547"/>
    </location>
</feature>
<dbReference type="InterPro" id="IPR002156">
    <property type="entry name" value="RNaseH_domain"/>
</dbReference>
<feature type="domain" description="Amino acid transporter transmembrane" evidence="8">
    <location>
        <begin position="948"/>
        <end position="1356"/>
    </location>
</feature>
<comment type="subcellular location">
    <subcellularLocation>
        <location evidence="1">Membrane</location>
    </subcellularLocation>
</comment>
<feature type="transmembrane region" description="Helical" evidence="7">
    <location>
        <begin position="215"/>
        <end position="237"/>
    </location>
</feature>
<evidence type="ECO:0000256" key="3">
    <source>
        <dbReference type="ARBA" id="ARBA00022692"/>
    </source>
</evidence>
<accession>A0ABR0D6T8</accession>
<feature type="transmembrane region" description="Helical" evidence="7">
    <location>
        <begin position="893"/>
        <end position="913"/>
    </location>
</feature>
<keyword evidence="6 7" id="KW-0472">Membrane</keyword>
<organism evidence="10 11">
    <name type="scientific">Penstemon davidsonii</name>
    <dbReference type="NCBI Taxonomy" id="160366"/>
    <lineage>
        <taxon>Eukaryota</taxon>
        <taxon>Viridiplantae</taxon>
        <taxon>Streptophyta</taxon>
        <taxon>Embryophyta</taxon>
        <taxon>Tracheophyta</taxon>
        <taxon>Spermatophyta</taxon>
        <taxon>Magnoliopsida</taxon>
        <taxon>eudicotyledons</taxon>
        <taxon>Gunneridae</taxon>
        <taxon>Pentapetalae</taxon>
        <taxon>asterids</taxon>
        <taxon>lamiids</taxon>
        <taxon>Lamiales</taxon>
        <taxon>Plantaginaceae</taxon>
        <taxon>Cheloneae</taxon>
        <taxon>Penstemon</taxon>
    </lineage>
</organism>
<dbReference type="InterPro" id="IPR044730">
    <property type="entry name" value="RNase_H-like_dom_plant"/>
</dbReference>
<feature type="transmembrane region" description="Helical" evidence="7">
    <location>
        <begin position="1192"/>
        <end position="1214"/>
    </location>
</feature>
<keyword evidence="11" id="KW-1185">Reference proteome</keyword>
<evidence type="ECO:0000256" key="7">
    <source>
        <dbReference type="SAM" id="Phobius"/>
    </source>
</evidence>
<evidence type="ECO:0000313" key="10">
    <source>
        <dbReference type="EMBL" id="KAK4484735.1"/>
    </source>
</evidence>
<dbReference type="EMBL" id="JAYDYQ010002533">
    <property type="protein sequence ID" value="KAK4484735.1"/>
    <property type="molecule type" value="Genomic_DNA"/>
</dbReference>
<dbReference type="PANTHER" id="PTHR48017">
    <property type="entry name" value="OS05G0424000 PROTEIN-RELATED"/>
    <property type="match status" value="1"/>
</dbReference>
<feature type="transmembrane region" description="Helical" evidence="7">
    <location>
        <begin position="768"/>
        <end position="787"/>
    </location>
</feature>
<feature type="transmembrane region" description="Helical" evidence="7">
    <location>
        <begin position="1296"/>
        <end position="1316"/>
    </location>
</feature>
<sequence length="1357" mass="150222">MDSNCSHNNRSYWGGCIVSGLEHGPIRSPDPEHGPIRNRSFIQAVKYYLGESKQKICGVFVMESFYGCGIAYTIVAASSVKAISRSDCYHDKGQKADCGDHGESTFMLLFGLIQIVMSQIPNFHDMAWLSVIAAIMSFSYAFIGLGLGFATVVEHREIMGSIGGIPAETAVKKVWLVFQALGDIAFAYPYTVIILEIQDTLKTPPAANHTMKKVTLASILITTFFYLCCGCFGYAAFGKHTPGNLLTGFGFYEPYWLVDFANACIILHLVGGYQVYSQPVFAFVEKWFADKYPQSGFINKFYTCKLPLLPVFRLNVMRLCFRTLYVISTTGIAMAFPYFNQVLGVLGALNFWPLAVYFPVQMYFVQSKTGAWTRKWVVLQSRNMFIFQNTSELVKLVILAAKGLVEDMKRTSKTKGMKIPKPLDQVSWILPQTSWHKLNTDGSVSNSKKTVAYGGVLGDDMGNWVVGFSRKLGDTTITVDELLAVREGLHLAWEGRIPKLEIESDSEVVVNFIKDADVDIHPLGTIWTALAHIITAVIGSGVLSLAWSMSQLGWIAGPLTMLAFASVTLTSAFLLCNCYLSPDLDNGFHKNGSYLDAVDRILGKKSAWVCGIIVRINFIKLGIVYTITSSISMRAIQKSNCYHVKGHKTACKYGNTYYMLVFGIIQVVVSQIPDFRNTEWLSVTAAIMSFTYSIIGSALGLAKVIENGEIKGNIGGVPTSTAAEKVWSVSQALGDIAFAFPFSLIFLEITDTLRSNPPEKLTMKKASITAVCITTFFYLCCGGFGYAAFGNSTPGNILTGFGFYEPYWLIDFANACVVLHLVGGYQVFSQPLYASIEKWLGKKFPENSFVHNDLKQMPALRLNLLRLCFRTVYVGFTTGFAMLFPYFNQVVGVAGAINFWPVVVYFPVEMYLVQKSIGPWTSKAIVLRIYCFVTLLVILFAFVGSIRGTVWTAIAHIITGVIGAGVLSLAWSTAQLGWVAGPLAIVLFAAITQVATVLVADCYRSPDPEHGPIRNRSFIQAVKYYLGESKQKICGVFVMESFYGCGIAYTIVAASSVKAISRSDCYHDKGQKADCGDHGETTFMLLFGLIQIVMSQIPNFHDMAWLSVIAAIMSFSYAFIGLGLGFATVVEHREIMGSIGGIPAETAVKKVWLVFQALGDIAFAYPYTVIILEIQDTLKTPPAANHTMKKVTLASILITTFFYLCCGCFGYAAFGKHTPGNLLTGFGFYEPYWLVDFANACIILHLVGGYQVYSQPVFSFVEKWFADKYPQSGFINKFHTCKLPLLPVFRLNMMRLCFRTLYVISTTGIAMAFPYFNQVLGVLGALNFWPLAVYFPVQMYFVQSKTGAWTRKWVVLQ</sequence>
<keyword evidence="4" id="KW-0029">Amino-acid transport</keyword>
<feature type="transmembrane region" description="Helical" evidence="7">
    <location>
        <begin position="1151"/>
        <end position="1172"/>
    </location>
</feature>
<keyword evidence="5 7" id="KW-1133">Transmembrane helix</keyword>
<dbReference type="InterPro" id="IPR013057">
    <property type="entry name" value="AA_transpt_TM"/>
</dbReference>